<protein>
    <submittedName>
        <fullName evidence="3">Uncharacterized protein</fullName>
    </submittedName>
</protein>
<evidence type="ECO:0000256" key="2">
    <source>
        <dbReference type="SAM" id="SignalP"/>
    </source>
</evidence>
<keyword evidence="4" id="KW-1185">Reference proteome</keyword>
<gene>
    <name evidence="3" type="ORF">QWJ08_21025</name>
</gene>
<keyword evidence="2" id="KW-0732">Signal</keyword>
<feature type="chain" id="PRO_5045918920" evidence="2">
    <location>
        <begin position="22"/>
        <end position="325"/>
    </location>
</feature>
<organism evidence="3 4">
    <name type="scientific">Vibrio agarivorans</name>
    <dbReference type="NCBI Taxonomy" id="153622"/>
    <lineage>
        <taxon>Bacteria</taxon>
        <taxon>Pseudomonadati</taxon>
        <taxon>Pseudomonadota</taxon>
        <taxon>Gammaproteobacteria</taxon>
        <taxon>Vibrionales</taxon>
        <taxon>Vibrionaceae</taxon>
        <taxon>Vibrio</taxon>
    </lineage>
</organism>
<keyword evidence="1" id="KW-0175">Coiled coil</keyword>
<comment type="caution">
    <text evidence="3">The sequence shown here is derived from an EMBL/GenBank/DDBJ whole genome shotgun (WGS) entry which is preliminary data.</text>
</comment>
<dbReference type="Gene3D" id="1.20.5.340">
    <property type="match status" value="1"/>
</dbReference>
<reference evidence="3" key="1">
    <citation type="submission" date="2024-05" db="EMBL/GenBank/DDBJ databases">
        <title>Genome Sequences of Four Agar- Degrading Marine Bacteria.</title>
        <authorList>
            <person name="Phillips E.K."/>
            <person name="Shaffer J.C."/>
            <person name="Henson M.W."/>
            <person name="Temperton B."/>
            <person name="Thrash C.J."/>
            <person name="Martin M.O."/>
        </authorList>
    </citation>
    <scope>NUCLEOTIDE SEQUENCE</scope>
    <source>
        <strain evidence="3">EKP203</strain>
    </source>
</reference>
<evidence type="ECO:0000313" key="3">
    <source>
        <dbReference type="EMBL" id="MDN2483839.1"/>
    </source>
</evidence>
<dbReference type="Proteomes" id="UP001169719">
    <property type="component" value="Unassembled WGS sequence"/>
</dbReference>
<feature type="signal peptide" evidence="2">
    <location>
        <begin position="1"/>
        <end position="21"/>
    </location>
</feature>
<evidence type="ECO:0000313" key="4">
    <source>
        <dbReference type="Proteomes" id="UP001169719"/>
    </source>
</evidence>
<dbReference type="RefSeq" id="WP_289963995.1">
    <property type="nucleotide sequence ID" value="NZ_JAUEOZ010000003.1"/>
</dbReference>
<name>A0ABT7Y713_9VIBR</name>
<sequence length="325" mass="34323">MKYQRTIIAIALALAGATSIAASNNPYDKVGDGIPSVSVSSDSLVKKVNKNTGDINSLDKRTTSNEELLATHGDRLDKHESDINSNRISISQNATDIATNKTSISLNRSNISSNTSAISRNTTNISTNATNISKNASNISSNTSRIGSLEGRMTSAEADIRTANNRLNDHANTLADHERRISQNEDDIASGGGNGPGQCTSGWQTIYSGSGSSTISASCAFSEWKATVKYNGSKTYSTSGNAGGNLTLNHKTTGVQDCSVNYGKRDLEATAQIKVPVSQVTTIPSHATKTEYYEAVTGSRGGCEATSITSTITGATFTKFEVRYP</sequence>
<proteinExistence type="predicted"/>
<dbReference type="EMBL" id="JAUEOZ010000003">
    <property type="protein sequence ID" value="MDN2483839.1"/>
    <property type="molecule type" value="Genomic_DNA"/>
</dbReference>
<feature type="coiled-coil region" evidence="1">
    <location>
        <begin position="146"/>
        <end position="187"/>
    </location>
</feature>
<accession>A0ABT7Y713</accession>
<evidence type="ECO:0000256" key="1">
    <source>
        <dbReference type="SAM" id="Coils"/>
    </source>
</evidence>